<comment type="caution">
    <text evidence="1">The sequence shown here is derived from an EMBL/GenBank/DDBJ whole genome shotgun (WGS) entry which is preliminary data.</text>
</comment>
<organism evidence="1 2">
    <name type="scientific">Labeo rohita</name>
    <name type="common">Indian major carp</name>
    <name type="synonym">Cyprinus rohita</name>
    <dbReference type="NCBI Taxonomy" id="84645"/>
    <lineage>
        <taxon>Eukaryota</taxon>
        <taxon>Metazoa</taxon>
        <taxon>Chordata</taxon>
        <taxon>Craniata</taxon>
        <taxon>Vertebrata</taxon>
        <taxon>Euteleostomi</taxon>
        <taxon>Actinopterygii</taxon>
        <taxon>Neopterygii</taxon>
        <taxon>Teleostei</taxon>
        <taxon>Ostariophysi</taxon>
        <taxon>Cypriniformes</taxon>
        <taxon>Cyprinidae</taxon>
        <taxon>Labeoninae</taxon>
        <taxon>Labeonini</taxon>
        <taxon>Labeo</taxon>
    </lineage>
</organism>
<name>A0ABQ8MII2_LABRO</name>
<gene>
    <name evidence="1" type="ORF">H4Q32_001204</name>
</gene>
<protein>
    <submittedName>
        <fullName evidence="1">Pleckstrin homology-like domain family B member 2</fullName>
    </submittedName>
</protein>
<accession>A0ABQ8MII2</accession>
<reference evidence="1 2" key="1">
    <citation type="submission" date="2022-01" db="EMBL/GenBank/DDBJ databases">
        <title>A high-quality chromosome-level genome assembly of rohu carp, Labeo rohita.</title>
        <authorList>
            <person name="Arick M.A. II"/>
            <person name="Hsu C.-Y."/>
            <person name="Magbanua Z."/>
            <person name="Pechanova O."/>
            <person name="Grover C."/>
            <person name="Miller E."/>
            <person name="Thrash A."/>
            <person name="Ezzel L."/>
            <person name="Alam S."/>
            <person name="Benzie J."/>
            <person name="Hamilton M."/>
            <person name="Karsi A."/>
            <person name="Lawrence M.L."/>
            <person name="Peterson D.G."/>
        </authorList>
    </citation>
    <scope>NUCLEOTIDE SEQUENCE [LARGE SCALE GENOMIC DNA]</scope>
    <source>
        <strain evidence="2">BAU-BD-2019</strain>
        <tissue evidence="1">Blood</tissue>
    </source>
</reference>
<keyword evidence="2" id="KW-1185">Reference proteome</keyword>
<dbReference type="EMBL" id="JACTAM010000007">
    <property type="protein sequence ID" value="KAI2662371.1"/>
    <property type="molecule type" value="Genomic_DNA"/>
</dbReference>
<proteinExistence type="predicted"/>
<evidence type="ECO:0000313" key="2">
    <source>
        <dbReference type="Proteomes" id="UP000830375"/>
    </source>
</evidence>
<evidence type="ECO:0000313" key="1">
    <source>
        <dbReference type="EMBL" id="KAI2662371.1"/>
    </source>
</evidence>
<sequence>MPRVQAPKEAVLPQLKGIEYRLQRNLDQVATYQEEIVRLQQVGYISELTPEQAQEHLIAISSHIRGMFHQSKDNPEDDITKRKSLCDIGWESRWNKGPTFLRQPTNSSPDMLPLSTFNQDSELRKLVFWCLQVSFPSPPDLQQYQTYPELLKENIEQSLDMDEAFYSACVDRPHSHTTSNGVYFERLRVRLFHKNEVYFGIYIRHANGVTMVTPAAGFAVFHQVQSNSFPEKLSCFRIGKSLPKYSCLLCFSPEFDDVTKLICVEERLHQISQLEEHLVVFDSSHPITKQIIKDCDDQLHHPGPDRLFAELQRKFWVIMGLQQSETTNDNAQVSKMA</sequence>
<dbReference type="Proteomes" id="UP000830375">
    <property type="component" value="Unassembled WGS sequence"/>
</dbReference>